<keyword evidence="1" id="KW-0175">Coiled coil</keyword>
<name>A0A812WZJ2_SYMPI</name>
<dbReference type="InterPro" id="IPR039341">
    <property type="entry name" value="CFAP99"/>
</dbReference>
<evidence type="ECO:0000313" key="4">
    <source>
        <dbReference type="Proteomes" id="UP000649617"/>
    </source>
</evidence>
<dbReference type="PANTHER" id="PTHR34649">
    <property type="entry name" value="CILIA- AND FLAGELLA-ASSOCIATED PROTEIN 99"/>
    <property type="match status" value="1"/>
</dbReference>
<evidence type="ECO:0000313" key="3">
    <source>
        <dbReference type="EMBL" id="CAE7697951.1"/>
    </source>
</evidence>
<reference evidence="3" key="1">
    <citation type="submission" date="2021-02" db="EMBL/GenBank/DDBJ databases">
        <authorList>
            <person name="Dougan E. K."/>
            <person name="Rhodes N."/>
            <person name="Thang M."/>
            <person name="Chan C."/>
        </authorList>
    </citation>
    <scope>NUCLEOTIDE SEQUENCE</scope>
</reference>
<feature type="region of interest" description="Disordered" evidence="2">
    <location>
        <begin position="459"/>
        <end position="486"/>
    </location>
</feature>
<dbReference type="OrthoDB" id="310506at2759"/>
<protein>
    <submittedName>
        <fullName evidence="3">CFAP99 protein</fullName>
    </submittedName>
</protein>
<feature type="coiled-coil region" evidence="1">
    <location>
        <begin position="524"/>
        <end position="635"/>
    </location>
</feature>
<accession>A0A812WZJ2</accession>
<organism evidence="3 4">
    <name type="scientific">Symbiodinium pilosum</name>
    <name type="common">Dinoflagellate</name>
    <dbReference type="NCBI Taxonomy" id="2952"/>
    <lineage>
        <taxon>Eukaryota</taxon>
        <taxon>Sar</taxon>
        <taxon>Alveolata</taxon>
        <taxon>Dinophyceae</taxon>
        <taxon>Suessiales</taxon>
        <taxon>Symbiodiniaceae</taxon>
        <taxon>Symbiodinium</taxon>
    </lineage>
</organism>
<comment type="caution">
    <text evidence="3">The sequence shown here is derived from an EMBL/GenBank/DDBJ whole genome shotgun (WGS) entry which is preliminary data.</text>
</comment>
<sequence length="764" mass="90062">MSGVAKDATMDPGEHCSFLLKKCVKVIETFDPKKTTVDAYMEDAPCLKDKKLGDTELKFIHQVFYGCMRYQKFLKLFVTSFMYKCPATALRAEQNIYLVLAYLLFFRLEELTVPEFRQFLICGYGAPPAINALMQYALSVEELEKWVKVEWCKFYDVDYVEQDIIAKLQSFKEELQATVDEVEFRATGTVKAADGTGLPGKSERKLTEIKPFNLTQPRPRLIPEPDVISRQVKAQPVPTSIHKNSLGKVEEQKKKKLQEEKVKVMAKYDEADHFNLETAHRRDHEAAFDELKKQVESERMAECTFVPKTAKKVVATSEDATVRHNAASVLREDALVKQKQAKEYQALKRYEEDLHDSSQFYTWQEKMKEKDHTEEEMRVRQRILEMQLSREVAMDAYESAVRKKHILAEHQREELQLELDMQDKMREYEMGEKKQLVEETKEDRERARLAEQDVLKDRLQNAENMRKEREVDAERKKKEDEQEMAKKKDLIRQIRALEKVPVEKFKMFDPAEPPCQGLLDEMSLAELRERLRIVEAQREKELDAKRERQLARKLEKQEELTEKAEMLAKVRERAREEQQQRHEQTRRQKILEEEQKQRHREKCIIEVAEKLQLKKRQKKEEEQRLKLELKEIATKRQFLAANAEMVEAKAQAEQQSGLDREAQKRQKTTLIEQRKRHQIKISEVQRRRDNQDRDIQEYKTMQQTVTARMDRAKAADLALKEEIRQSVQSARNIQRVVAKRNVSEFGHSSNAYMSRIQNRMATSC</sequence>
<keyword evidence="4" id="KW-1185">Reference proteome</keyword>
<dbReference type="PANTHER" id="PTHR34649:SF1">
    <property type="entry name" value="CILIA- AND FLAGELLA-ASSOCIATED PROTEIN 99"/>
    <property type="match status" value="1"/>
</dbReference>
<proteinExistence type="predicted"/>
<dbReference type="Proteomes" id="UP000649617">
    <property type="component" value="Unassembled WGS sequence"/>
</dbReference>
<dbReference type="AlphaFoldDB" id="A0A812WZJ2"/>
<dbReference type="EMBL" id="CAJNIZ010044686">
    <property type="protein sequence ID" value="CAE7697951.1"/>
    <property type="molecule type" value="Genomic_DNA"/>
</dbReference>
<gene>
    <name evidence="3" type="primary">CFAP99</name>
    <name evidence="3" type="ORF">SPIL2461_LOCUS19603</name>
</gene>
<evidence type="ECO:0000256" key="2">
    <source>
        <dbReference type="SAM" id="MobiDB-lite"/>
    </source>
</evidence>
<evidence type="ECO:0000256" key="1">
    <source>
        <dbReference type="SAM" id="Coils"/>
    </source>
</evidence>